<comment type="caution">
    <text evidence="2">The sequence shown here is derived from an EMBL/GenBank/DDBJ whole genome shotgun (WGS) entry which is preliminary data.</text>
</comment>
<feature type="compositionally biased region" description="Basic and acidic residues" evidence="1">
    <location>
        <begin position="86"/>
        <end position="96"/>
    </location>
</feature>
<feature type="compositionally biased region" description="Polar residues" evidence="1">
    <location>
        <begin position="598"/>
        <end position="609"/>
    </location>
</feature>
<dbReference type="EMBL" id="JBBNAE010000001">
    <property type="protein sequence ID" value="KAK9155922.1"/>
    <property type="molecule type" value="Genomic_DNA"/>
</dbReference>
<dbReference type="InterPro" id="IPR010433">
    <property type="entry name" value="EIF-4B_pln"/>
</dbReference>
<evidence type="ECO:0000256" key="1">
    <source>
        <dbReference type="SAM" id="MobiDB-lite"/>
    </source>
</evidence>
<reference evidence="2 3" key="1">
    <citation type="submission" date="2024-01" db="EMBL/GenBank/DDBJ databases">
        <title>Genome assemblies of Stephania.</title>
        <authorList>
            <person name="Yang L."/>
        </authorList>
    </citation>
    <scope>NUCLEOTIDE SEQUENCE [LARGE SCALE GENOMIC DNA]</scope>
    <source>
        <strain evidence="2">QJT</strain>
        <tissue evidence="2">Leaf</tissue>
    </source>
</reference>
<feature type="compositionally biased region" description="Basic and acidic residues" evidence="1">
    <location>
        <begin position="479"/>
        <end position="542"/>
    </location>
</feature>
<evidence type="ECO:0000313" key="2">
    <source>
        <dbReference type="EMBL" id="KAK9155922.1"/>
    </source>
</evidence>
<evidence type="ECO:0000313" key="3">
    <source>
        <dbReference type="Proteomes" id="UP001417504"/>
    </source>
</evidence>
<feature type="region of interest" description="Disordered" evidence="1">
    <location>
        <begin position="1"/>
        <end position="115"/>
    </location>
</feature>
<dbReference type="PANTHER" id="PTHR32091:SF4">
    <property type="entry name" value="OS07G0546100 PROTEIN"/>
    <property type="match status" value="1"/>
</dbReference>
<dbReference type="PANTHER" id="PTHR32091">
    <property type="entry name" value="EUKARYOTIC TRANSLATION INITIATION FACTOR 4B"/>
    <property type="match status" value="1"/>
</dbReference>
<dbReference type="AlphaFoldDB" id="A0AAP0KNP0"/>
<dbReference type="GO" id="GO:0003743">
    <property type="term" value="F:translation initiation factor activity"/>
    <property type="evidence" value="ECO:0007669"/>
    <property type="project" value="InterPro"/>
</dbReference>
<dbReference type="GO" id="GO:0003729">
    <property type="term" value="F:mRNA binding"/>
    <property type="evidence" value="ECO:0007669"/>
    <property type="project" value="TreeGrafter"/>
</dbReference>
<gene>
    <name evidence="2" type="ORF">Sjap_003402</name>
</gene>
<accession>A0AAP0KNP0</accession>
<sequence length="617" mass="67853">MSKKKAFSGSTMTLKDFHGGSIPSDLPLPSAPGVNVRAPDRSGFDRQIPNAWGNPNFRSRPGSSGANRHFVDEKASLLSNPPHFGRNFDEDERKPLDGVSVPRRTFSDESLQAPVNAGAGGKLAARVVSPVSGQTLQTPSGSVSSYQGRFGGAVPAGTGSQIGGGSVSQGGTNAWGVKKEVVVVGEVVPPPPASYGFSDASLFARASAVEKVSSGRWQSKQSMQFQSDVEIRRASDFVTDFHYKDQGSYVGMDSVSERAELDAIRGRYGDRSRISDERGRAAVEELPHFVRERSMTLIEVKESNLPLNYDGHTCSTPAEAKSQTSGHIEVSERRKLKLLPRSRPLEISEPATLEYKLGHQQPVDLLEQYGNANPPKPGSAEETAVIERAMVYLLVDLPQLELPQAPHLDMLPAVFIGIRMNTLFGGARPRELVLKDRGVDNVAVDDLSPRQTPNRAKYDPSKNEEAWQESLVQSARHRERTDGLHLDQRSSRDSERKDHRSNNEKTDAQRNWRNENRRNGKETEKLQQKERPGPESWRKSIEPPKLPQPETPGTRLGKGMSALELAQAFSRSVSEAKTNDVPEQKGAPGRNQIPFSRLTANQDFYSGPTSRHKINGY</sequence>
<name>A0AAP0KNP0_9MAGN</name>
<proteinExistence type="predicted"/>
<keyword evidence="3" id="KW-1185">Reference proteome</keyword>
<feature type="compositionally biased region" description="Basic and acidic residues" evidence="1">
    <location>
        <begin position="456"/>
        <end position="465"/>
    </location>
</feature>
<dbReference type="Proteomes" id="UP001417504">
    <property type="component" value="Unassembled WGS sequence"/>
</dbReference>
<protein>
    <submittedName>
        <fullName evidence="2">Uncharacterized protein</fullName>
    </submittedName>
</protein>
<feature type="region of interest" description="Disordered" evidence="1">
    <location>
        <begin position="444"/>
        <end position="617"/>
    </location>
</feature>
<organism evidence="2 3">
    <name type="scientific">Stephania japonica</name>
    <dbReference type="NCBI Taxonomy" id="461633"/>
    <lineage>
        <taxon>Eukaryota</taxon>
        <taxon>Viridiplantae</taxon>
        <taxon>Streptophyta</taxon>
        <taxon>Embryophyta</taxon>
        <taxon>Tracheophyta</taxon>
        <taxon>Spermatophyta</taxon>
        <taxon>Magnoliopsida</taxon>
        <taxon>Ranunculales</taxon>
        <taxon>Menispermaceae</taxon>
        <taxon>Menispermoideae</taxon>
        <taxon>Cissampelideae</taxon>
        <taxon>Stephania</taxon>
    </lineage>
</organism>